<feature type="signal peptide" evidence="1">
    <location>
        <begin position="1"/>
        <end position="18"/>
    </location>
</feature>
<evidence type="ECO:0000256" key="1">
    <source>
        <dbReference type="SAM" id="SignalP"/>
    </source>
</evidence>
<protein>
    <submittedName>
        <fullName evidence="2">Uncharacterized protein</fullName>
    </submittedName>
</protein>
<accession>A0A2T1C6Z2</accession>
<keyword evidence="3" id="KW-1185">Reference proteome</keyword>
<dbReference type="AlphaFoldDB" id="A0A2T1C6Z2"/>
<proteinExistence type="predicted"/>
<dbReference type="Proteomes" id="UP000238762">
    <property type="component" value="Unassembled WGS sequence"/>
</dbReference>
<keyword evidence="1" id="KW-0732">Signal</keyword>
<name>A0A2T1C6Z2_9CYAN</name>
<dbReference type="EMBL" id="PVWJ01000020">
    <property type="protein sequence ID" value="PSB03994.1"/>
    <property type="molecule type" value="Genomic_DNA"/>
</dbReference>
<evidence type="ECO:0000313" key="2">
    <source>
        <dbReference type="EMBL" id="PSB03994.1"/>
    </source>
</evidence>
<organism evidence="2 3">
    <name type="scientific">Merismopedia glauca CCAP 1448/3</name>
    <dbReference type="NCBI Taxonomy" id="1296344"/>
    <lineage>
        <taxon>Bacteria</taxon>
        <taxon>Bacillati</taxon>
        <taxon>Cyanobacteriota</taxon>
        <taxon>Cyanophyceae</taxon>
        <taxon>Synechococcales</taxon>
        <taxon>Merismopediaceae</taxon>
        <taxon>Merismopedia</taxon>
    </lineage>
</organism>
<dbReference type="RefSeq" id="WP_106287750.1">
    <property type="nucleotide sequence ID" value="NZ_CAWNTC010000229.1"/>
</dbReference>
<dbReference type="OrthoDB" id="3723110at2"/>
<reference evidence="2 3" key="2">
    <citation type="submission" date="2018-03" db="EMBL/GenBank/DDBJ databases">
        <title>The ancient ancestry and fast evolution of plastids.</title>
        <authorList>
            <person name="Moore K.R."/>
            <person name="Magnabosco C."/>
            <person name="Momper L."/>
            <person name="Gold D.A."/>
            <person name="Bosak T."/>
            <person name="Fournier G.P."/>
        </authorList>
    </citation>
    <scope>NUCLEOTIDE SEQUENCE [LARGE SCALE GENOMIC DNA]</scope>
    <source>
        <strain evidence="2 3">CCAP 1448/3</strain>
    </source>
</reference>
<sequence>MYLLAKHRHLTIYCLVTAALIAGLSGGQTTVAATQKVSDIGVTSSIPSDRFDISQERPNSLFKGLSRAVVNAIRQDIAQRTGITPGRVRILRYSRQTWSDGCLGLPRSDEFCTEVLTPGWRVTATADNQTWIYRTDAQGRNVRLDRGNTNNTQLTKAVADAVLADVQNRFQINPNSLKIITAERRSWSDGCLGLADPGQFCTEAIVPGWRVTVAGNSQQWVYRTNSTGSVVKFDRRASSSTNNDTELPKRVADAVLEDAASVLNVSAARLEIIKAEEKIWSGGCLGLPRPREACTRNLVPGWEVTVRGNRQILVYRTNQSGSVVRLDREASDFEDSMNSELPDDLADAVLRETQRRSGLSRSRLKIVAASQKTWSDGCLGLGGIADICAAGRVKGWLVTVEGGNQRWVYHTDSSGSRIVLNPEGSDDNGTITPDQIPQDQLPSPLQRNVVFRAISTGGFTGRTYETVLLEDGRVLRFSGNSSSQEVNRISLSELREFQQLLDEQRFYQFDRLDYKPNRGAADFITVTFTSLSGTTRYADIIQEGLPQPLRRVISAWNEIVDK</sequence>
<evidence type="ECO:0000313" key="3">
    <source>
        <dbReference type="Proteomes" id="UP000238762"/>
    </source>
</evidence>
<gene>
    <name evidence="2" type="ORF">C7B64_06000</name>
</gene>
<reference evidence="2 3" key="1">
    <citation type="submission" date="2018-02" db="EMBL/GenBank/DDBJ databases">
        <authorList>
            <person name="Cohen D.B."/>
            <person name="Kent A.D."/>
        </authorList>
    </citation>
    <scope>NUCLEOTIDE SEQUENCE [LARGE SCALE GENOMIC DNA]</scope>
    <source>
        <strain evidence="2 3">CCAP 1448/3</strain>
    </source>
</reference>
<feature type="chain" id="PRO_5015479236" evidence="1">
    <location>
        <begin position="19"/>
        <end position="562"/>
    </location>
</feature>
<comment type="caution">
    <text evidence="2">The sequence shown here is derived from an EMBL/GenBank/DDBJ whole genome shotgun (WGS) entry which is preliminary data.</text>
</comment>